<dbReference type="InterPro" id="IPR045035">
    <property type="entry name" value="YSL-like"/>
</dbReference>
<dbReference type="PANTHER" id="PTHR31645:SF87">
    <property type="entry name" value="OLIGOPEPTIDE TRANSPORTER OPT FAMILY"/>
    <property type="match status" value="1"/>
</dbReference>
<evidence type="ECO:0000256" key="7">
    <source>
        <dbReference type="SAM" id="Phobius"/>
    </source>
</evidence>
<evidence type="ECO:0000313" key="9">
    <source>
        <dbReference type="Proteomes" id="UP001234989"/>
    </source>
</evidence>
<evidence type="ECO:0000256" key="4">
    <source>
        <dbReference type="ARBA" id="ARBA00022692"/>
    </source>
</evidence>
<protein>
    <submittedName>
        <fullName evidence="8">Uncharacterized protein</fullName>
    </submittedName>
</protein>
<dbReference type="Pfam" id="PF03169">
    <property type="entry name" value="OPT"/>
    <property type="match status" value="2"/>
</dbReference>
<dbReference type="InterPro" id="IPR004813">
    <property type="entry name" value="OPT"/>
</dbReference>
<keyword evidence="6 7" id="KW-0472">Membrane</keyword>
<organism evidence="8 9">
    <name type="scientific">Solanum verrucosum</name>
    <dbReference type="NCBI Taxonomy" id="315347"/>
    <lineage>
        <taxon>Eukaryota</taxon>
        <taxon>Viridiplantae</taxon>
        <taxon>Streptophyta</taxon>
        <taxon>Embryophyta</taxon>
        <taxon>Tracheophyta</taxon>
        <taxon>Spermatophyta</taxon>
        <taxon>Magnoliopsida</taxon>
        <taxon>eudicotyledons</taxon>
        <taxon>Gunneridae</taxon>
        <taxon>Pentapetalae</taxon>
        <taxon>asterids</taxon>
        <taxon>lamiids</taxon>
        <taxon>Solanales</taxon>
        <taxon>Solanaceae</taxon>
        <taxon>Solanoideae</taxon>
        <taxon>Solaneae</taxon>
        <taxon>Solanum</taxon>
    </lineage>
</organism>
<evidence type="ECO:0000256" key="3">
    <source>
        <dbReference type="ARBA" id="ARBA00022448"/>
    </source>
</evidence>
<dbReference type="Proteomes" id="UP001234989">
    <property type="component" value="Chromosome 5"/>
</dbReference>
<evidence type="ECO:0000313" key="8">
    <source>
        <dbReference type="EMBL" id="WMV30721.1"/>
    </source>
</evidence>
<feature type="transmembrane region" description="Helical" evidence="7">
    <location>
        <begin position="166"/>
        <end position="185"/>
    </location>
</feature>
<feature type="transmembrane region" description="Helical" evidence="7">
    <location>
        <begin position="332"/>
        <end position="357"/>
    </location>
</feature>
<name>A0AAF0QWF0_SOLVR</name>
<keyword evidence="3" id="KW-0813">Transport</keyword>
<feature type="transmembrane region" description="Helical" evidence="7">
    <location>
        <begin position="230"/>
        <end position="251"/>
    </location>
</feature>
<feature type="transmembrane region" description="Helical" evidence="7">
    <location>
        <begin position="40"/>
        <end position="59"/>
    </location>
</feature>
<comment type="similarity">
    <text evidence="2">Belongs to the YSL (TC 2.A.67.2) family.</text>
</comment>
<evidence type="ECO:0000256" key="6">
    <source>
        <dbReference type="ARBA" id="ARBA00023136"/>
    </source>
</evidence>
<accession>A0AAF0QWF0</accession>
<evidence type="ECO:0000256" key="1">
    <source>
        <dbReference type="ARBA" id="ARBA00004141"/>
    </source>
</evidence>
<evidence type="ECO:0000256" key="5">
    <source>
        <dbReference type="ARBA" id="ARBA00022989"/>
    </source>
</evidence>
<feature type="transmembrane region" description="Helical" evidence="7">
    <location>
        <begin position="191"/>
        <end position="209"/>
    </location>
</feature>
<keyword evidence="9" id="KW-1185">Reference proteome</keyword>
<proteinExistence type="inferred from homology"/>
<comment type="subcellular location">
    <subcellularLocation>
        <location evidence="1">Membrane</location>
        <topology evidence="1">Multi-pass membrane protein</topology>
    </subcellularLocation>
</comment>
<dbReference type="PANTHER" id="PTHR31645">
    <property type="entry name" value="OLIGOPEPTIDE TRANSPORTER YGL114W-RELATED"/>
    <property type="match status" value="1"/>
</dbReference>
<evidence type="ECO:0000256" key="2">
    <source>
        <dbReference type="ARBA" id="ARBA00010276"/>
    </source>
</evidence>
<dbReference type="GO" id="GO:0016020">
    <property type="term" value="C:membrane"/>
    <property type="evidence" value="ECO:0007669"/>
    <property type="project" value="UniProtKB-SubCell"/>
</dbReference>
<keyword evidence="4 7" id="KW-0812">Transmembrane</keyword>
<dbReference type="EMBL" id="CP133616">
    <property type="protein sequence ID" value="WMV30721.1"/>
    <property type="molecule type" value="Genomic_DNA"/>
</dbReference>
<reference evidence="8" key="1">
    <citation type="submission" date="2023-08" db="EMBL/GenBank/DDBJ databases">
        <title>A de novo genome assembly of Solanum verrucosum Schlechtendal, a Mexican diploid species geographically isolated from the other diploid A-genome species in potato relatives.</title>
        <authorList>
            <person name="Hosaka K."/>
        </authorList>
    </citation>
    <scope>NUCLEOTIDE SEQUENCE</scope>
    <source>
        <tissue evidence="8">Young leaves</tissue>
    </source>
</reference>
<feature type="transmembrane region" description="Helical" evidence="7">
    <location>
        <begin position="71"/>
        <end position="90"/>
    </location>
</feature>
<dbReference type="GO" id="GO:0035673">
    <property type="term" value="F:oligopeptide transmembrane transporter activity"/>
    <property type="evidence" value="ECO:0007669"/>
    <property type="project" value="InterPro"/>
</dbReference>
<feature type="transmembrane region" description="Helical" evidence="7">
    <location>
        <begin position="291"/>
        <end position="311"/>
    </location>
</feature>
<dbReference type="AlphaFoldDB" id="A0AAF0QWF0"/>
<keyword evidence="5 7" id="KW-1133">Transmembrane helix</keyword>
<gene>
    <name evidence="8" type="ORF">MTR67_024106</name>
</gene>
<sequence length="400" mass="43905">MVTNTGEDVDPELGVAAAAGESSTENAFKDEYVPPWHKQITFRAMFTGFILSVVFNFIVCKLNLTTGVIPSLNVAAGLLGFAGIKSWTALTQKFGMLKQPFTRQENTIIQTRTKKDDDNEVQVDVSKWNRNCILDQLAVQWIFARDEGCGFASLHTFGSQAYAKRLYFDFSSTYVGVVLTFSYWVGLENGGVIAGLASCGLMMSILDTASGLMGDFKTGYLTLTSSRSMFFSQLIGTAMGCVITPLVFWIFNSAYRLGDPEGSYPAPYALMYRGIALLGVEGFGSLPKHCLNLSICFFLAAILINLVTQLLKKFETKYRIYRFIPSPMCMAIPFYLGGYFAIDMCLGSLILFGWQMYNKQKAKDFGPAMASGLICGDSLWGIPASILALAGVKAPFCLKV</sequence>